<sequence length="211" mass="23152">MNSLDQCTLNPESSEAIQDVICYVIQYFGGHHHPVSVQEVYDMVKSLTAARQLWTPSAEHFQMLMSNMDQLLLVKAAKEDSTGTKYVQLKKKEAKKSACSCGKCAQKVASELATSLSMASDGTGVAAGSEFGSNTSTRTRTTLGSHCQFGLSCRNRGSKGLGLMGSLGRNKARSHRLKPYSCGKPRSETEGEKKEEVNEAFLKLKNYYDFM</sequence>
<evidence type="ECO:0000313" key="2">
    <source>
        <dbReference type="EMBL" id="CAG6784506.1"/>
    </source>
</evidence>
<accession>A0A8D9BN90</accession>
<proteinExistence type="predicted"/>
<evidence type="ECO:0000256" key="1">
    <source>
        <dbReference type="SAM" id="MobiDB-lite"/>
    </source>
</evidence>
<organism evidence="2">
    <name type="scientific">Cacopsylla melanoneura</name>
    <dbReference type="NCBI Taxonomy" id="428564"/>
    <lineage>
        <taxon>Eukaryota</taxon>
        <taxon>Metazoa</taxon>
        <taxon>Ecdysozoa</taxon>
        <taxon>Arthropoda</taxon>
        <taxon>Hexapoda</taxon>
        <taxon>Insecta</taxon>
        <taxon>Pterygota</taxon>
        <taxon>Neoptera</taxon>
        <taxon>Paraneoptera</taxon>
        <taxon>Hemiptera</taxon>
        <taxon>Sternorrhyncha</taxon>
        <taxon>Psylloidea</taxon>
        <taxon>Psyllidae</taxon>
        <taxon>Psyllinae</taxon>
        <taxon>Cacopsylla</taxon>
    </lineage>
</organism>
<dbReference type="EMBL" id="HBUF01637914">
    <property type="protein sequence ID" value="CAG6784506.1"/>
    <property type="molecule type" value="Transcribed_RNA"/>
</dbReference>
<name>A0A8D9BN90_9HEMI</name>
<dbReference type="AlphaFoldDB" id="A0A8D9BN90"/>
<feature type="compositionally biased region" description="Basic and acidic residues" evidence="1">
    <location>
        <begin position="185"/>
        <end position="195"/>
    </location>
</feature>
<reference evidence="2" key="1">
    <citation type="submission" date="2021-05" db="EMBL/GenBank/DDBJ databases">
        <authorList>
            <person name="Alioto T."/>
            <person name="Alioto T."/>
            <person name="Gomez Garrido J."/>
        </authorList>
    </citation>
    <scope>NUCLEOTIDE SEQUENCE</scope>
</reference>
<dbReference type="EMBL" id="HBUF01637915">
    <property type="protein sequence ID" value="CAG6784507.1"/>
    <property type="molecule type" value="Transcribed_RNA"/>
</dbReference>
<protein>
    <submittedName>
        <fullName evidence="2">Uncharacterized protein</fullName>
    </submittedName>
</protein>
<feature type="region of interest" description="Disordered" evidence="1">
    <location>
        <begin position="174"/>
        <end position="195"/>
    </location>
</feature>